<name>A0A165ZCZ8_9EURY</name>
<feature type="region of interest" description="Disordered" evidence="1">
    <location>
        <begin position="232"/>
        <end position="276"/>
    </location>
</feature>
<feature type="region of interest" description="Disordered" evidence="1">
    <location>
        <begin position="358"/>
        <end position="384"/>
    </location>
</feature>
<feature type="compositionally biased region" description="Low complexity" evidence="1">
    <location>
        <begin position="174"/>
        <end position="196"/>
    </location>
</feature>
<evidence type="ECO:0000313" key="3">
    <source>
        <dbReference type="EMBL" id="KZX10554.1"/>
    </source>
</evidence>
<dbReference type="EMBL" id="LWMT01000273">
    <property type="protein sequence ID" value="KZX10554.1"/>
    <property type="molecule type" value="Genomic_DNA"/>
</dbReference>
<protein>
    <submittedName>
        <fullName evidence="3">Uncharacterized protein</fullName>
    </submittedName>
</protein>
<feature type="compositionally biased region" description="Low complexity" evidence="1">
    <location>
        <begin position="373"/>
        <end position="384"/>
    </location>
</feature>
<evidence type="ECO:0000256" key="2">
    <source>
        <dbReference type="SAM" id="Phobius"/>
    </source>
</evidence>
<dbReference type="STRING" id="55758.MBFIL_17270"/>
<evidence type="ECO:0000256" key="1">
    <source>
        <dbReference type="SAM" id="MobiDB-lite"/>
    </source>
</evidence>
<gene>
    <name evidence="3" type="ORF">MBFIL_17270</name>
</gene>
<feature type="transmembrane region" description="Helical" evidence="2">
    <location>
        <begin position="33"/>
        <end position="57"/>
    </location>
</feature>
<comment type="caution">
    <text evidence="3">The sequence shown here is derived from an EMBL/GenBank/DDBJ whole genome shotgun (WGS) entry which is preliminary data.</text>
</comment>
<keyword evidence="2" id="KW-0472">Membrane</keyword>
<keyword evidence="2" id="KW-1133">Transmembrane helix</keyword>
<feature type="transmembrane region" description="Helical" evidence="2">
    <location>
        <begin position="7"/>
        <end position="27"/>
    </location>
</feature>
<sequence>MANAAKYIVGGLLLMFISSVFVYHVIIYHFKDIFLIFSAVMFLIGFYFFVGGVISFYKIRTKKKRIKNTIDIDEIRNNGNKNNNRDKTINNNKHINNKTTNNNKHINKTTNNNKTINKNNNRDKTIINNEHINNKTINSNIDTKKSHSNESNNENISNQNSNSHKYNNKHNNKKSINLDNTNNTNNTNNINNFINENPDKINDIVINDMINSYDNKKTIDSSKSSINDLKNSQKVDQMNSNKNNMPEPTKSNIDSNNASSINSNNLSCPTKKQKSGFNFDDNSYMAKLSKPTPIKSNFINTGSNKVGPIKSKFIEDQNNQELALKSKKSRINLKSKIKSKSNLKNDATTTKLVFTPNYDKPTKIARPNKKSESVSGRSFSHSNFSSFNSPNLLSNKDTELKSVLKKSSKENFIHQLNDDVQSNSFVLYGDELIDSDNAFERLIKTAKHEILIESTSIKGISNKFLDILSTTNTKIIIQGFDPNDVSYALLINSLLNRGVSVKTLPFINTTNIIADNNALIISEADRNSDFEVGALYNDIDVVNDIKNSFKDLWAISNDLRLDLY</sequence>
<proteinExistence type="predicted"/>
<feature type="compositionally biased region" description="Polar residues" evidence="1">
    <location>
        <begin position="232"/>
        <end position="250"/>
    </location>
</feature>
<feature type="compositionally biased region" description="Low complexity" evidence="1">
    <location>
        <begin position="149"/>
        <end position="165"/>
    </location>
</feature>
<dbReference type="OrthoDB" id="81962at2157"/>
<dbReference type="Proteomes" id="UP000077066">
    <property type="component" value="Unassembled WGS sequence"/>
</dbReference>
<feature type="compositionally biased region" description="Polar residues" evidence="1">
    <location>
        <begin position="130"/>
        <end position="141"/>
    </location>
</feature>
<feature type="region of interest" description="Disordered" evidence="1">
    <location>
        <begin position="78"/>
        <end position="197"/>
    </location>
</feature>
<reference evidence="3 4" key="1">
    <citation type="submission" date="2016-04" db="EMBL/GenBank/DDBJ databases">
        <title>Genome sequence of Methanobrevibacter filiformis DSM 11501.</title>
        <authorList>
            <person name="Poehlein A."/>
            <person name="Seedorf H."/>
            <person name="Daniel R."/>
        </authorList>
    </citation>
    <scope>NUCLEOTIDE SEQUENCE [LARGE SCALE GENOMIC DNA]</scope>
    <source>
        <strain evidence="3 4">DSM 11501</strain>
    </source>
</reference>
<dbReference type="RefSeq" id="WP_066973673.1">
    <property type="nucleotide sequence ID" value="NZ_LWMT01000273.1"/>
</dbReference>
<dbReference type="AlphaFoldDB" id="A0A165ZCZ8"/>
<keyword evidence="2" id="KW-0812">Transmembrane</keyword>
<evidence type="ECO:0000313" key="4">
    <source>
        <dbReference type="Proteomes" id="UP000077066"/>
    </source>
</evidence>
<feature type="compositionally biased region" description="Low complexity" evidence="1">
    <location>
        <begin position="251"/>
        <end position="267"/>
    </location>
</feature>
<keyword evidence="4" id="KW-1185">Reference proteome</keyword>
<organism evidence="3 4">
    <name type="scientific">Methanobrevibacter filiformis</name>
    <dbReference type="NCBI Taxonomy" id="55758"/>
    <lineage>
        <taxon>Archaea</taxon>
        <taxon>Methanobacteriati</taxon>
        <taxon>Methanobacteriota</taxon>
        <taxon>Methanomada group</taxon>
        <taxon>Methanobacteria</taxon>
        <taxon>Methanobacteriales</taxon>
        <taxon>Methanobacteriaceae</taxon>
        <taxon>Methanobrevibacter</taxon>
    </lineage>
</organism>
<feature type="compositionally biased region" description="Low complexity" evidence="1">
    <location>
        <begin position="89"/>
        <end position="119"/>
    </location>
</feature>
<accession>A0A165ZCZ8</accession>
<dbReference type="PATRIC" id="fig|55758.3.peg.1943"/>